<dbReference type="GO" id="GO:0016616">
    <property type="term" value="F:oxidoreductase activity, acting on the CH-OH group of donors, NAD or NADP as acceptor"/>
    <property type="evidence" value="ECO:0007669"/>
    <property type="project" value="UniProtKB-ARBA"/>
</dbReference>
<sequence length="268" mass="29220">MQRWRDRVAVVTGASSGIGAAISLELVKHGLRVAGLARRVDKVQELADSLAGSPGKLHPIKCDISKEEDILHAFSEVKEKLGGVDILVNNAGVVHETLLSDGSTDDWFNMFHVNVLGLSICTREALKSMRERSNGGGHVVHINSIAGHYDVSAPGFHMYSATKHAVTALTEGLRKELVSQHSNIRVTSISPGLVDTELLRHGSNKTLNPEEIYTRIPCLKPSDIADAVLYVLGTPPHVQVQSSSVIILCDKWEKFAIETFCFCSVHRD</sequence>
<dbReference type="AlphaFoldDB" id="A0A2J7PHH7"/>
<organism evidence="4 5">
    <name type="scientific">Cryptotermes secundus</name>
    <dbReference type="NCBI Taxonomy" id="105785"/>
    <lineage>
        <taxon>Eukaryota</taxon>
        <taxon>Metazoa</taxon>
        <taxon>Ecdysozoa</taxon>
        <taxon>Arthropoda</taxon>
        <taxon>Hexapoda</taxon>
        <taxon>Insecta</taxon>
        <taxon>Pterygota</taxon>
        <taxon>Neoptera</taxon>
        <taxon>Polyneoptera</taxon>
        <taxon>Dictyoptera</taxon>
        <taxon>Blattodea</taxon>
        <taxon>Blattoidea</taxon>
        <taxon>Termitoidae</taxon>
        <taxon>Kalotermitidae</taxon>
        <taxon>Cryptotermitinae</taxon>
        <taxon>Cryptotermes</taxon>
    </lineage>
</organism>
<accession>A0A2J7PHH7</accession>
<dbReference type="FunFam" id="3.40.50.720:FF:000047">
    <property type="entry name" value="NADP-dependent L-serine/L-allo-threonine dehydrogenase"/>
    <property type="match status" value="1"/>
</dbReference>
<dbReference type="InParanoid" id="A0A2J7PHH7"/>
<dbReference type="PROSITE" id="PS00061">
    <property type="entry name" value="ADH_SHORT"/>
    <property type="match status" value="1"/>
</dbReference>
<gene>
    <name evidence="4" type="primary">Dhrs11_1</name>
    <name evidence="4" type="ORF">B7P43_G10426</name>
</gene>
<dbReference type="PRINTS" id="PR00081">
    <property type="entry name" value="GDHRDH"/>
</dbReference>
<keyword evidence="2" id="KW-0560">Oxidoreductase</keyword>
<reference evidence="4 5" key="1">
    <citation type="submission" date="2017-12" db="EMBL/GenBank/DDBJ databases">
        <title>Hemimetabolous genomes reveal molecular basis of termite eusociality.</title>
        <authorList>
            <person name="Harrison M.C."/>
            <person name="Jongepier E."/>
            <person name="Robertson H.M."/>
            <person name="Arning N."/>
            <person name="Bitard-Feildel T."/>
            <person name="Chao H."/>
            <person name="Childers C.P."/>
            <person name="Dinh H."/>
            <person name="Doddapaneni H."/>
            <person name="Dugan S."/>
            <person name="Gowin J."/>
            <person name="Greiner C."/>
            <person name="Han Y."/>
            <person name="Hu H."/>
            <person name="Hughes D.S.T."/>
            <person name="Huylmans A.-K."/>
            <person name="Kemena C."/>
            <person name="Kremer L.P.M."/>
            <person name="Lee S.L."/>
            <person name="Lopez-Ezquerra A."/>
            <person name="Mallet L."/>
            <person name="Monroy-Kuhn J.M."/>
            <person name="Moser A."/>
            <person name="Murali S.C."/>
            <person name="Muzny D.M."/>
            <person name="Otani S."/>
            <person name="Piulachs M.-D."/>
            <person name="Poelchau M."/>
            <person name="Qu J."/>
            <person name="Schaub F."/>
            <person name="Wada-Katsumata A."/>
            <person name="Worley K.C."/>
            <person name="Xie Q."/>
            <person name="Ylla G."/>
            <person name="Poulsen M."/>
            <person name="Gibbs R.A."/>
            <person name="Schal C."/>
            <person name="Richards S."/>
            <person name="Belles X."/>
            <person name="Korb J."/>
            <person name="Bornberg-Bauer E."/>
        </authorList>
    </citation>
    <scope>NUCLEOTIDE SEQUENCE [LARGE SCALE GENOMIC DNA]</scope>
    <source>
        <tissue evidence="4">Whole body</tissue>
    </source>
</reference>
<dbReference type="OrthoDB" id="1933717at2759"/>
<dbReference type="Gene3D" id="3.40.50.720">
    <property type="entry name" value="NAD(P)-binding Rossmann-like Domain"/>
    <property type="match status" value="1"/>
</dbReference>
<dbReference type="PANTHER" id="PTHR43115:SF4">
    <property type="entry name" value="DEHYDROGENASE_REDUCTASE SDR FAMILY MEMBER 11"/>
    <property type="match status" value="1"/>
</dbReference>
<comment type="similarity">
    <text evidence="1 3">Belongs to the short-chain dehydrogenases/reductases (SDR) family.</text>
</comment>
<dbReference type="Proteomes" id="UP000235965">
    <property type="component" value="Unassembled WGS sequence"/>
</dbReference>
<dbReference type="Pfam" id="PF00106">
    <property type="entry name" value="adh_short"/>
    <property type="match status" value="1"/>
</dbReference>
<dbReference type="STRING" id="105785.A0A2J7PHH7"/>
<dbReference type="EMBL" id="NEVH01025136">
    <property type="protein sequence ID" value="PNF15785.1"/>
    <property type="molecule type" value="Genomic_DNA"/>
</dbReference>
<evidence type="ECO:0000313" key="4">
    <source>
        <dbReference type="EMBL" id="PNF15785.1"/>
    </source>
</evidence>
<dbReference type="InterPro" id="IPR020904">
    <property type="entry name" value="Sc_DH/Rdtase_CS"/>
</dbReference>
<evidence type="ECO:0000313" key="5">
    <source>
        <dbReference type="Proteomes" id="UP000235965"/>
    </source>
</evidence>
<dbReference type="PRINTS" id="PR00080">
    <property type="entry name" value="SDRFAMILY"/>
</dbReference>
<evidence type="ECO:0000256" key="1">
    <source>
        <dbReference type="ARBA" id="ARBA00006484"/>
    </source>
</evidence>
<dbReference type="PANTHER" id="PTHR43115">
    <property type="entry name" value="DEHYDROGENASE/REDUCTASE SDR FAMILY MEMBER 11"/>
    <property type="match status" value="1"/>
</dbReference>
<dbReference type="SUPFAM" id="SSF51735">
    <property type="entry name" value="NAD(P)-binding Rossmann-fold domains"/>
    <property type="match status" value="1"/>
</dbReference>
<protein>
    <submittedName>
        <fullName evidence="4">Dehydrogenase/reductase SDR family member 11</fullName>
    </submittedName>
</protein>
<keyword evidence="5" id="KW-1185">Reference proteome</keyword>
<name>A0A2J7PHH7_9NEOP</name>
<dbReference type="FunCoup" id="A0A2J7PHH7">
    <property type="interactions" value="161"/>
</dbReference>
<evidence type="ECO:0000256" key="2">
    <source>
        <dbReference type="ARBA" id="ARBA00023002"/>
    </source>
</evidence>
<proteinExistence type="inferred from homology"/>
<dbReference type="InterPro" id="IPR002347">
    <property type="entry name" value="SDR_fam"/>
</dbReference>
<dbReference type="InterPro" id="IPR036291">
    <property type="entry name" value="NAD(P)-bd_dom_sf"/>
</dbReference>
<comment type="caution">
    <text evidence="4">The sequence shown here is derived from an EMBL/GenBank/DDBJ whole genome shotgun (WGS) entry which is preliminary data.</text>
</comment>
<evidence type="ECO:0000256" key="3">
    <source>
        <dbReference type="RuleBase" id="RU000363"/>
    </source>
</evidence>